<keyword evidence="3" id="KW-1185">Reference proteome</keyword>
<name>A0A8J5WYH2_ZIZPA</name>
<protein>
    <submittedName>
        <fullName evidence="2">Uncharacterized protein</fullName>
    </submittedName>
</protein>
<comment type="caution">
    <text evidence="2">The sequence shown here is derived from an EMBL/GenBank/DDBJ whole genome shotgun (WGS) entry which is preliminary data.</text>
</comment>
<gene>
    <name evidence="2" type="ORF">GUJ93_ZPchr0013g35450</name>
</gene>
<dbReference type="Proteomes" id="UP000729402">
    <property type="component" value="Unassembled WGS sequence"/>
</dbReference>
<evidence type="ECO:0000256" key="1">
    <source>
        <dbReference type="SAM" id="MobiDB-lite"/>
    </source>
</evidence>
<evidence type="ECO:0000313" key="3">
    <source>
        <dbReference type="Proteomes" id="UP000729402"/>
    </source>
</evidence>
<reference evidence="2" key="1">
    <citation type="journal article" date="2021" name="bioRxiv">
        <title>Whole Genome Assembly and Annotation of Northern Wild Rice, Zizania palustris L., Supports a Whole Genome Duplication in the Zizania Genus.</title>
        <authorList>
            <person name="Haas M."/>
            <person name="Kono T."/>
            <person name="Macchietto M."/>
            <person name="Millas R."/>
            <person name="McGilp L."/>
            <person name="Shao M."/>
            <person name="Duquette J."/>
            <person name="Hirsch C.N."/>
            <person name="Kimball J."/>
        </authorList>
    </citation>
    <scope>NUCLEOTIDE SEQUENCE</scope>
    <source>
        <tissue evidence="2">Fresh leaf tissue</tissue>
    </source>
</reference>
<dbReference type="AlphaFoldDB" id="A0A8J5WYH2"/>
<organism evidence="2 3">
    <name type="scientific">Zizania palustris</name>
    <name type="common">Northern wild rice</name>
    <dbReference type="NCBI Taxonomy" id="103762"/>
    <lineage>
        <taxon>Eukaryota</taxon>
        <taxon>Viridiplantae</taxon>
        <taxon>Streptophyta</taxon>
        <taxon>Embryophyta</taxon>
        <taxon>Tracheophyta</taxon>
        <taxon>Spermatophyta</taxon>
        <taxon>Magnoliopsida</taxon>
        <taxon>Liliopsida</taxon>
        <taxon>Poales</taxon>
        <taxon>Poaceae</taxon>
        <taxon>BOP clade</taxon>
        <taxon>Oryzoideae</taxon>
        <taxon>Oryzeae</taxon>
        <taxon>Zizaniinae</taxon>
        <taxon>Zizania</taxon>
    </lineage>
</organism>
<dbReference type="EMBL" id="JAAALK010000079">
    <property type="protein sequence ID" value="KAG8095853.1"/>
    <property type="molecule type" value="Genomic_DNA"/>
</dbReference>
<accession>A0A8J5WYH2</accession>
<evidence type="ECO:0000313" key="2">
    <source>
        <dbReference type="EMBL" id="KAG8095853.1"/>
    </source>
</evidence>
<proteinExistence type="predicted"/>
<feature type="region of interest" description="Disordered" evidence="1">
    <location>
        <begin position="1"/>
        <end position="70"/>
    </location>
</feature>
<reference evidence="2" key="2">
    <citation type="submission" date="2021-02" db="EMBL/GenBank/DDBJ databases">
        <authorList>
            <person name="Kimball J.A."/>
            <person name="Haas M.W."/>
            <person name="Macchietto M."/>
            <person name="Kono T."/>
            <person name="Duquette J."/>
            <person name="Shao M."/>
        </authorList>
    </citation>
    <scope>NUCLEOTIDE SEQUENCE</scope>
    <source>
        <tissue evidence="2">Fresh leaf tissue</tissue>
    </source>
</reference>
<sequence>MPSPPDNRCHPTAADDLVASSSAPYHRPSHRSGRTAASSPRSHDLAFLPRSRTPSSPHPDLVSPHLLPIHHRPRRQDMSCVVCRRGPHHQAPSPSHAAEPLCPRPLYRTALSGLRWHQPTDSVTVSLADQLPL</sequence>